<evidence type="ECO:0000256" key="1">
    <source>
        <dbReference type="ARBA" id="ARBA00022734"/>
    </source>
</evidence>
<sequence length="233" mass="25575">MARMNNYGDYNMGQGYNWERMRPSSNMDQGPNWDGTRTTTDITRIEIYSRGAIETVKVHYPNQEFSTFPNPCANYPNYSGGVPSSYGPNKIGAIKVGDWGANVGNQWDMGPVNKITSIKIHSGAVVDSIEFTYLMNASIQSTPRYGGRGGNPVQIDLKEGEYLSCMRGYIILNYLGLPCISQIIFETNLGNYGPYGKGSGVPFALPVLEGKIVGFFGRAGDFITSIGCYIIPN</sequence>
<dbReference type="Proteomes" id="UP000734854">
    <property type="component" value="Unassembled WGS sequence"/>
</dbReference>
<comment type="caution">
    <text evidence="3">The sequence shown here is derived from an EMBL/GenBank/DDBJ whole genome shotgun (WGS) entry which is preliminary data.</text>
</comment>
<keyword evidence="4" id="KW-1185">Reference proteome</keyword>
<dbReference type="Pfam" id="PF01419">
    <property type="entry name" value="Jacalin"/>
    <property type="match status" value="1"/>
</dbReference>
<dbReference type="SMART" id="SM00915">
    <property type="entry name" value="Jacalin"/>
    <property type="match status" value="1"/>
</dbReference>
<organism evidence="3 4">
    <name type="scientific">Zingiber officinale</name>
    <name type="common">Ginger</name>
    <name type="synonym">Amomum zingiber</name>
    <dbReference type="NCBI Taxonomy" id="94328"/>
    <lineage>
        <taxon>Eukaryota</taxon>
        <taxon>Viridiplantae</taxon>
        <taxon>Streptophyta</taxon>
        <taxon>Embryophyta</taxon>
        <taxon>Tracheophyta</taxon>
        <taxon>Spermatophyta</taxon>
        <taxon>Magnoliopsida</taxon>
        <taxon>Liliopsida</taxon>
        <taxon>Zingiberales</taxon>
        <taxon>Zingiberaceae</taxon>
        <taxon>Zingiber</taxon>
    </lineage>
</organism>
<proteinExistence type="predicted"/>
<dbReference type="PANTHER" id="PTHR46506">
    <property type="entry name" value="OS05G0143600 PROTEIN"/>
    <property type="match status" value="1"/>
</dbReference>
<accession>A0A8J5FDI4</accession>
<dbReference type="AlphaFoldDB" id="A0A8J5FDI4"/>
<name>A0A8J5FDI4_ZINOF</name>
<dbReference type="PROSITE" id="PS51752">
    <property type="entry name" value="JACALIN_LECTIN"/>
    <property type="match status" value="1"/>
</dbReference>
<dbReference type="GO" id="GO:0030246">
    <property type="term" value="F:carbohydrate binding"/>
    <property type="evidence" value="ECO:0007669"/>
    <property type="project" value="UniProtKB-KW"/>
</dbReference>
<dbReference type="InterPro" id="IPR033734">
    <property type="entry name" value="Jacalin-like_lectin_dom_plant"/>
</dbReference>
<reference evidence="3 4" key="1">
    <citation type="submission" date="2020-08" db="EMBL/GenBank/DDBJ databases">
        <title>Plant Genome Project.</title>
        <authorList>
            <person name="Zhang R.-G."/>
        </authorList>
    </citation>
    <scope>NUCLEOTIDE SEQUENCE [LARGE SCALE GENOMIC DNA]</scope>
    <source>
        <tissue evidence="3">Rhizome</tissue>
    </source>
</reference>
<protein>
    <recommendedName>
        <fullName evidence="2">Jacalin-type lectin domain-containing protein</fullName>
    </recommendedName>
</protein>
<dbReference type="EMBL" id="JACMSC010000016">
    <property type="protein sequence ID" value="KAG6484283.1"/>
    <property type="molecule type" value="Genomic_DNA"/>
</dbReference>
<evidence type="ECO:0000259" key="2">
    <source>
        <dbReference type="PROSITE" id="PS51752"/>
    </source>
</evidence>
<evidence type="ECO:0000313" key="3">
    <source>
        <dbReference type="EMBL" id="KAG6484283.1"/>
    </source>
</evidence>
<keyword evidence="1" id="KW-0430">Lectin</keyword>
<feature type="domain" description="Jacalin-type lectin" evidence="2">
    <location>
        <begin position="93"/>
        <end position="232"/>
    </location>
</feature>
<dbReference type="InterPro" id="IPR001229">
    <property type="entry name" value="Jacalin-like_lectin_dom"/>
</dbReference>
<evidence type="ECO:0000313" key="4">
    <source>
        <dbReference type="Proteomes" id="UP000734854"/>
    </source>
</evidence>
<dbReference type="CDD" id="cd09612">
    <property type="entry name" value="Jacalin"/>
    <property type="match status" value="1"/>
</dbReference>
<gene>
    <name evidence="3" type="ORF">ZIOFF_061079</name>
</gene>